<dbReference type="GO" id="GO:0004338">
    <property type="term" value="F:glucan exo-1,3-beta-glucosidase activity"/>
    <property type="evidence" value="ECO:0007669"/>
    <property type="project" value="UniProtKB-EC"/>
</dbReference>
<dbReference type="PANTHER" id="PTHR31297">
    <property type="entry name" value="GLUCAN ENDO-1,6-BETA-GLUCOSIDASE B"/>
    <property type="match status" value="1"/>
</dbReference>
<evidence type="ECO:0000313" key="12">
    <source>
        <dbReference type="Proteomes" id="UP000007796"/>
    </source>
</evidence>
<dbReference type="GO" id="GO:0071555">
    <property type="term" value="P:cell wall organization"/>
    <property type="evidence" value="ECO:0007669"/>
    <property type="project" value="UniProtKB-KW"/>
</dbReference>
<name>F0XBA6_GROCL</name>
<evidence type="ECO:0000256" key="3">
    <source>
        <dbReference type="ARBA" id="ARBA00022525"/>
    </source>
</evidence>
<dbReference type="STRING" id="655863.F0XBA6"/>
<comment type="similarity">
    <text evidence="2">Belongs to the glycosyl hydrolase 5 (cellulase A) family.</text>
</comment>
<proteinExistence type="inferred from homology"/>
<keyword evidence="5" id="KW-0378">Hydrolase</keyword>
<dbReference type="InterPro" id="IPR017853">
    <property type="entry name" value="GH"/>
</dbReference>
<dbReference type="AlphaFoldDB" id="F0XBA6"/>
<evidence type="ECO:0000256" key="5">
    <source>
        <dbReference type="ARBA" id="ARBA00022801"/>
    </source>
</evidence>
<evidence type="ECO:0000256" key="7">
    <source>
        <dbReference type="ARBA" id="ARBA00023316"/>
    </source>
</evidence>
<dbReference type="EC" id="3.2.1.58" evidence="9"/>
<dbReference type="OrthoDB" id="1887033at2759"/>
<evidence type="ECO:0000256" key="6">
    <source>
        <dbReference type="ARBA" id="ARBA00023295"/>
    </source>
</evidence>
<evidence type="ECO:0000256" key="4">
    <source>
        <dbReference type="ARBA" id="ARBA00022729"/>
    </source>
</evidence>
<dbReference type="InterPro" id="IPR050386">
    <property type="entry name" value="Glycosyl_hydrolase_5"/>
</dbReference>
<organism evidence="12">
    <name type="scientific">Grosmannia clavigera (strain kw1407 / UAMH 11150)</name>
    <name type="common">Blue stain fungus</name>
    <name type="synonym">Graphiocladiella clavigera</name>
    <dbReference type="NCBI Taxonomy" id="655863"/>
    <lineage>
        <taxon>Eukaryota</taxon>
        <taxon>Fungi</taxon>
        <taxon>Dikarya</taxon>
        <taxon>Ascomycota</taxon>
        <taxon>Pezizomycotina</taxon>
        <taxon>Sordariomycetes</taxon>
        <taxon>Sordariomycetidae</taxon>
        <taxon>Ophiostomatales</taxon>
        <taxon>Ophiostomataceae</taxon>
        <taxon>Leptographium</taxon>
    </lineage>
</organism>
<dbReference type="eggNOG" id="ENOG502RW7W">
    <property type="taxonomic scope" value="Eukaryota"/>
</dbReference>
<dbReference type="RefSeq" id="XP_014174341.1">
    <property type="nucleotide sequence ID" value="XM_014318866.1"/>
</dbReference>
<dbReference type="EMBL" id="GL629756">
    <property type="protein sequence ID" value="EFX04859.1"/>
    <property type="molecule type" value="Genomic_DNA"/>
</dbReference>
<dbReference type="Proteomes" id="UP000007796">
    <property type="component" value="Unassembled WGS sequence"/>
</dbReference>
<evidence type="ECO:0000256" key="1">
    <source>
        <dbReference type="ARBA" id="ARBA00004613"/>
    </source>
</evidence>
<dbReference type="GO" id="GO:0009251">
    <property type="term" value="P:glucan catabolic process"/>
    <property type="evidence" value="ECO:0007669"/>
    <property type="project" value="TreeGrafter"/>
</dbReference>
<accession>F0XBA6</accession>
<keyword evidence="3" id="KW-0964">Secreted</keyword>
<reference evidence="11 12" key="1">
    <citation type="journal article" date="2011" name="Proc. Natl. Acad. Sci. U.S.A.">
        <title>Genome and transcriptome analyses of the mountain pine beetle-fungal symbiont Grosmannia clavigera, a lodgepole pine pathogen.</title>
        <authorList>
            <person name="DiGuistini S."/>
            <person name="Wang Y."/>
            <person name="Liao N.Y."/>
            <person name="Taylor G."/>
            <person name="Tanguay P."/>
            <person name="Feau N."/>
            <person name="Henrissat B."/>
            <person name="Chan S.K."/>
            <person name="Hesse-Orce U."/>
            <person name="Alamouti S.M."/>
            <person name="Tsui C.K.M."/>
            <person name="Docking R.T."/>
            <person name="Levasseur A."/>
            <person name="Haridas S."/>
            <person name="Robertson G."/>
            <person name="Birol I."/>
            <person name="Holt R.A."/>
            <person name="Marra M.A."/>
            <person name="Hamelin R.C."/>
            <person name="Hirst M."/>
            <person name="Jones S.J.M."/>
            <person name="Bohlmann J."/>
            <person name="Breuil C."/>
        </authorList>
    </citation>
    <scope>NUCLEOTIDE SEQUENCE [LARGE SCALE GENOMIC DNA]</scope>
    <source>
        <strain evidence="12">kw1407 / UAMH 11150</strain>
    </source>
</reference>
<dbReference type="Gene3D" id="3.20.20.80">
    <property type="entry name" value="Glycosidases"/>
    <property type="match status" value="1"/>
</dbReference>
<protein>
    <recommendedName>
        <fullName evidence="9">glucan 1,3-beta-glucosidase</fullName>
        <ecNumber evidence="9">3.2.1.58</ecNumber>
    </recommendedName>
</protein>
<keyword evidence="12" id="KW-1185">Reference proteome</keyword>
<comment type="catalytic activity">
    <reaction evidence="8">
        <text>Successive hydrolysis of beta-D-glucose units from the non-reducing ends of (1-&gt;3)-beta-D-glucans, releasing alpha-glucose.</text>
        <dbReference type="EC" id="3.2.1.58"/>
    </reaction>
</comment>
<sequence length="438" mass="49820">MRFTTALTAGLMASSAAAKPLNVIKATESLIDSLKEDVISWAEYVESEVKNLTSKPATYSRTNLWSTPPSNEYLNWTTFKANGVNLGNWLLLEYSSDQTWWNEQVPSTVEKDEWSFCEYLGSKCGPLLEKHYASYYKFADIDKLAKVGVNLLRVPMTYQAWVDVPGSQLYHGSQLFWFKLITDYAIERYGMHIVIDLHSLPGGCNGLDNGEALGHYNWWFNQTNMDYTLQMVEKAINYIELSGHPHAYSLSLINEAITDYDKIGTNETVSTAGVDYMLTYLNSSLEIIHKVNKNVPIMWQDSWMGEEFWSSLLPTDANIVLDLHIYFFSNLFSDAYSKYFTYSVCGAGDYFAGDKKIPVFVGEWSDEILYNNSLADRKTNFDTQRYAYALWGSGSAFWSGKQYGVENVSGEGIRSDYWCYECMLEDGVITTATTESYC</sequence>
<keyword evidence="4 10" id="KW-0732">Signal</keyword>
<dbReference type="GO" id="GO:0005576">
    <property type="term" value="C:extracellular region"/>
    <property type="evidence" value="ECO:0007669"/>
    <property type="project" value="UniProtKB-SubCell"/>
</dbReference>
<evidence type="ECO:0000256" key="8">
    <source>
        <dbReference type="ARBA" id="ARBA00036824"/>
    </source>
</evidence>
<keyword evidence="6" id="KW-0326">Glycosidase</keyword>
<gene>
    <name evidence="11" type="ORF">CMQ_5121</name>
</gene>
<evidence type="ECO:0000256" key="9">
    <source>
        <dbReference type="ARBA" id="ARBA00038929"/>
    </source>
</evidence>
<dbReference type="SUPFAM" id="SSF51445">
    <property type="entry name" value="(Trans)glycosidases"/>
    <property type="match status" value="1"/>
</dbReference>
<comment type="subcellular location">
    <subcellularLocation>
        <location evidence="1">Secreted</location>
    </subcellularLocation>
</comment>
<feature type="chain" id="PRO_5003263826" description="glucan 1,3-beta-glucosidase" evidence="10">
    <location>
        <begin position="19"/>
        <end position="438"/>
    </location>
</feature>
<evidence type="ECO:0000256" key="10">
    <source>
        <dbReference type="SAM" id="SignalP"/>
    </source>
</evidence>
<dbReference type="PANTHER" id="PTHR31297:SF1">
    <property type="entry name" value="GLUCAN 1,3-BETA-GLUCOSIDASE I_II-RELATED"/>
    <property type="match status" value="1"/>
</dbReference>
<evidence type="ECO:0000313" key="11">
    <source>
        <dbReference type="EMBL" id="EFX04859.1"/>
    </source>
</evidence>
<evidence type="ECO:0000256" key="2">
    <source>
        <dbReference type="ARBA" id="ARBA00005641"/>
    </source>
</evidence>
<dbReference type="GeneID" id="25978409"/>
<dbReference type="InParanoid" id="F0XBA6"/>
<dbReference type="GO" id="GO:0009986">
    <property type="term" value="C:cell surface"/>
    <property type="evidence" value="ECO:0007669"/>
    <property type="project" value="TreeGrafter"/>
</dbReference>
<dbReference type="HOGENOM" id="CLU_004624_2_0_1"/>
<feature type="signal peptide" evidence="10">
    <location>
        <begin position="1"/>
        <end position="18"/>
    </location>
</feature>
<keyword evidence="7" id="KW-0961">Cell wall biogenesis/degradation</keyword>